<evidence type="ECO:0000313" key="5">
    <source>
        <dbReference type="Proteomes" id="UP000241890"/>
    </source>
</evidence>
<dbReference type="InterPro" id="IPR006869">
    <property type="entry name" value="DUF547"/>
</dbReference>
<feature type="compositionally biased region" description="Basic and acidic residues" evidence="1">
    <location>
        <begin position="108"/>
        <end position="120"/>
    </location>
</feature>
<dbReference type="InterPro" id="IPR036249">
    <property type="entry name" value="Thioredoxin-like_sf"/>
</dbReference>
<reference evidence="4 5" key="1">
    <citation type="submission" date="2017-12" db="EMBL/GenBank/DDBJ databases">
        <title>Sequencing, de novo assembly and annotation of complete genome of a new Thraustochytrid species, strain FCC1311.</title>
        <authorList>
            <person name="Sedici K."/>
            <person name="Godart F."/>
            <person name="Aiese Cigliano R."/>
            <person name="Sanseverino W."/>
            <person name="Barakat M."/>
            <person name="Ortet P."/>
            <person name="Marechal E."/>
            <person name="Cagnac O."/>
            <person name="Amato A."/>
        </authorList>
    </citation>
    <scope>NUCLEOTIDE SEQUENCE [LARGE SCALE GENOMIC DNA]</scope>
</reference>
<keyword evidence="5" id="KW-1185">Reference proteome</keyword>
<dbReference type="InterPro" id="IPR014025">
    <property type="entry name" value="Glutaredoxin_subgr"/>
</dbReference>
<gene>
    <name evidence="4" type="ORF">FCC1311_104722</name>
</gene>
<dbReference type="PANTHER" id="PTHR46361">
    <property type="entry name" value="ELECTRON CARRIER/ PROTEIN DISULFIDE OXIDOREDUCTASE"/>
    <property type="match status" value="1"/>
</dbReference>
<dbReference type="PANTHER" id="PTHR46361:SF3">
    <property type="entry name" value="ELECTRON CARRIER_ PROTEIN DISULFIDE OXIDOREDUCTASE"/>
    <property type="match status" value="1"/>
</dbReference>
<evidence type="ECO:0000259" key="3">
    <source>
        <dbReference type="Pfam" id="PF04784"/>
    </source>
</evidence>
<evidence type="ECO:0000313" key="4">
    <source>
        <dbReference type="EMBL" id="GBG34248.1"/>
    </source>
</evidence>
<comment type="caution">
    <text evidence="4">The sequence shown here is derived from an EMBL/GenBank/DDBJ whole genome shotgun (WGS) entry which is preliminary data.</text>
</comment>
<feature type="domain" description="DUF547" evidence="3">
    <location>
        <begin position="293"/>
        <end position="418"/>
    </location>
</feature>
<dbReference type="Gene3D" id="3.40.30.10">
    <property type="entry name" value="Glutaredoxin"/>
    <property type="match status" value="1"/>
</dbReference>
<dbReference type="OrthoDB" id="41681at2759"/>
<dbReference type="Proteomes" id="UP000241890">
    <property type="component" value="Unassembled WGS sequence"/>
</dbReference>
<dbReference type="EMBL" id="BEYU01000185">
    <property type="protein sequence ID" value="GBG34248.1"/>
    <property type="molecule type" value="Genomic_DNA"/>
</dbReference>
<dbReference type="PROSITE" id="PS51354">
    <property type="entry name" value="GLUTAREDOXIN_2"/>
    <property type="match status" value="1"/>
</dbReference>
<dbReference type="InParanoid" id="A0A2R5GWU8"/>
<dbReference type="SUPFAM" id="SSF52833">
    <property type="entry name" value="Thioredoxin-like"/>
    <property type="match status" value="1"/>
</dbReference>
<protein>
    <submittedName>
        <fullName evidence="4">Glutaredoxin</fullName>
    </submittedName>
</protein>
<name>A0A2R5GWU8_9STRA</name>
<sequence>MEVTVFSISSCRFCDKAKRLLKDRGVEFNEINLDDYPSRRKDMLELADALSVPQIFVGNKHLGGADDVEALDQAGKLDAILAGTSESQTAGPKQLDPRLAPPQGPPETRPEASPRQHETFECNGESRSLVELVRLIRDKLGVEFSGSNLVSTLAKEYELAKSEETTRVTSIATGLIEAGALAPHKKARDFVAAAASRENAAPQQQQQFRGDSNAKYCLLEALQPSALNNFRVWQDRVDDPLVVVIALKKQLSGILSRYRGKDGLVDYVGAAADSEFARFDEATCELQRLSIPDMAEKTRLAFVINLYNLLTLHAFTKVGVPKSNFDRTDFFDFVGYTVGGLFYSFNLLENGILRVNQKTPFHLQKAIPSGDPRQRAVLSTCNPALHACISCGASSCPPIKRFTAEAVEEEMRIAAQAFFELDENCSIDLATQTITLTKILSWYQADFGADAVQAVRTVRGWLRGKKAADADILLSKPEAMKVVYADYDWSTDARTAKTYVKQKSVLRILAHMTFGGRI</sequence>
<dbReference type="Pfam" id="PF04784">
    <property type="entry name" value="DUF547"/>
    <property type="match status" value="1"/>
</dbReference>
<proteinExistence type="predicted"/>
<feature type="domain" description="Glutaredoxin" evidence="2">
    <location>
        <begin position="3"/>
        <end position="61"/>
    </location>
</feature>
<organism evidence="4 5">
    <name type="scientific">Hondaea fermentalgiana</name>
    <dbReference type="NCBI Taxonomy" id="2315210"/>
    <lineage>
        <taxon>Eukaryota</taxon>
        <taxon>Sar</taxon>
        <taxon>Stramenopiles</taxon>
        <taxon>Bigyra</taxon>
        <taxon>Labyrinthulomycetes</taxon>
        <taxon>Thraustochytrida</taxon>
        <taxon>Thraustochytriidae</taxon>
        <taxon>Hondaea</taxon>
    </lineage>
</organism>
<dbReference type="PRINTS" id="PR00160">
    <property type="entry name" value="GLUTAREDOXIN"/>
</dbReference>
<evidence type="ECO:0000256" key="1">
    <source>
        <dbReference type="SAM" id="MobiDB-lite"/>
    </source>
</evidence>
<evidence type="ECO:0000259" key="2">
    <source>
        <dbReference type="Pfam" id="PF00462"/>
    </source>
</evidence>
<accession>A0A2R5GWU8</accession>
<dbReference type="Pfam" id="PF00462">
    <property type="entry name" value="Glutaredoxin"/>
    <property type="match status" value="1"/>
</dbReference>
<dbReference type="InterPro" id="IPR002109">
    <property type="entry name" value="Glutaredoxin"/>
</dbReference>
<dbReference type="AlphaFoldDB" id="A0A2R5GWU8"/>
<feature type="region of interest" description="Disordered" evidence="1">
    <location>
        <begin position="86"/>
        <end position="122"/>
    </location>
</feature>